<evidence type="ECO:0000313" key="1">
    <source>
        <dbReference type="EMBL" id="QTA38408.1"/>
    </source>
</evidence>
<dbReference type="SUPFAM" id="SSF101898">
    <property type="entry name" value="NHL repeat"/>
    <property type="match status" value="1"/>
</dbReference>
<dbReference type="EMBL" id="CP071446">
    <property type="protein sequence ID" value="QTA38408.1"/>
    <property type="molecule type" value="Genomic_DNA"/>
</dbReference>
<evidence type="ECO:0000313" key="2">
    <source>
        <dbReference type="Proteomes" id="UP000671862"/>
    </source>
</evidence>
<gene>
    <name evidence="1" type="ORF">JYK00_02470</name>
</gene>
<keyword evidence="2" id="KW-1185">Reference proteome</keyword>
<organism evidence="1 2">
    <name type="scientific">Thermosipho ferrireducens</name>
    <dbReference type="NCBI Taxonomy" id="2571116"/>
    <lineage>
        <taxon>Bacteria</taxon>
        <taxon>Thermotogati</taxon>
        <taxon>Thermotogota</taxon>
        <taxon>Thermotogae</taxon>
        <taxon>Thermotogales</taxon>
        <taxon>Fervidobacteriaceae</taxon>
        <taxon>Thermosipho</taxon>
    </lineage>
</organism>
<proteinExistence type="predicted"/>
<accession>A0ABX7S8Z2</accession>
<dbReference type="Gene3D" id="2.120.10.30">
    <property type="entry name" value="TolB, C-terminal domain"/>
    <property type="match status" value="1"/>
</dbReference>
<dbReference type="InterPro" id="IPR011042">
    <property type="entry name" value="6-blade_b-propeller_TolB-like"/>
</dbReference>
<protein>
    <submittedName>
        <fullName evidence="1">Uncharacterized protein</fullName>
    </submittedName>
</protein>
<dbReference type="RefSeq" id="WP_207567127.1">
    <property type="nucleotide sequence ID" value="NZ_CP071446.1"/>
</dbReference>
<dbReference type="Proteomes" id="UP000671862">
    <property type="component" value="Chromosome"/>
</dbReference>
<sequence>MKIVMSILFSIFGLFVPESIWVTQEGYYISQMGKLYTADGSVLYQSRMGNYVIENLVDPRGIYVENETLWIADKDRLIEYSLKSHTYKIYTPVTGSAKYLNDVVKYNGEMYVSDTYGDTIYILRENELYPVLSIAYPNGLSTDGEYLYIVSFTDPASLFVSDGNKVVKKMVLKGISYGDGLAYDRKNDLFFVSGYESGNIGVFTRDGRFLYEFSGLGKPADLFFDEKNEILYVPDMENGKLTALKVEIK</sequence>
<name>A0ABX7S8Z2_9BACT</name>
<reference evidence="1 2" key="1">
    <citation type="submission" date="2021-03" db="EMBL/GenBank/DDBJ databases">
        <title>Thermosipho ferrireducens sp.nov., an anaerobic thermophilic iron-reducing bacterium isolated from a deep-sea hydrothermal sulfide deposits.</title>
        <authorList>
            <person name="Zeng X."/>
            <person name="Chen Y."/>
            <person name="Shao Z."/>
        </authorList>
    </citation>
    <scope>NUCLEOTIDE SEQUENCE [LARGE SCALE GENOMIC DNA]</scope>
    <source>
        <strain evidence="1 2">JL129W03</strain>
    </source>
</reference>